<dbReference type="Pfam" id="PF13439">
    <property type="entry name" value="Glyco_transf_4"/>
    <property type="match status" value="1"/>
</dbReference>
<evidence type="ECO:0000259" key="2">
    <source>
        <dbReference type="Pfam" id="PF00534"/>
    </source>
</evidence>
<protein>
    <submittedName>
        <fullName evidence="4">Glycosyltransferase family 4 protein</fullName>
    </submittedName>
</protein>
<dbReference type="InterPro" id="IPR028098">
    <property type="entry name" value="Glyco_trans_4-like_N"/>
</dbReference>
<dbReference type="PANTHER" id="PTHR46401:SF2">
    <property type="entry name" value="GLYCOSYLTRANSFERASE WBBK-RELATED"/>
    <property type="match status" value="1"/>
</dbReference>
<feature type="domain" description="Glycosyl transferase family 1" evidence="2">
    <location>
        <begin position="214"/>
        <end position="360"/>
    </location>
</feature>
<accession>A0A8J7I8X9</accession>
<feature type="domain" description="Glycosyltransferase subfamily 4-like N-terminal" evidence="3">
    <location>
        <begin position="84"/>
        <end position="192"/>
    </location>
</feature>
<evidence type="ECO:0000313" key="4">
    <source>
        <dbReference type="EMBL" id="MBH8576098.1"/>
    </source>
</evidence>
<dbReference type="SUPFAM" id="SSF53756">
    <property type="entry name" value="UDP-Glycosyltransferase/glycogen phosphorylase"/>
    <property type="match status" value="1"/>
</dbReference>
<proteinExistence type="predicted"/>
<dbReference type="Pfam" id="PF00534">
    <property type="entry name" value="Glycos_transf_1"/>
    <property type="match status" value="1"/>
</dbReference>
<dbReference type="GO" id="GO:0009103">
    <property type="term" value="P:lipopolysaccharide biosynthetic process"/>
    <property type="evidence" value="ECO:0007669"/>
    <property type="project" value="TreeGrafter"/>
</dbReference>
<keyword evidence="1" id="KW-0808">Transferase</keyword>
<dbReference type="RefSeq" id="WP_214434841.1">
    <property type="nucleotide sequence ID" value="NZ_CAWPUQ010000151.1"/>
</dbReference>
<dbReference type="Gene3D" id="3.40.50.2000">
    <property type="entry name" value="Glycogen Phosphorylase B"/>
    <property type="match status" value="2"/>
</dbReference>
<comment type="caution">
    <text evidence="4">The sequence shown here is derived from an EMBL/GenBank/DDBJ whole genome shotgun (WGS) entry which is preliminary data.</text>
</comment>
<evidence type="ECO:0000256" key="1">
    <source>
        <dbReference type="ARBA" id="ARBA00022679"/>
    </source>
</evidence>
<gene>
    <name evidence="4" type="ORF">I8752_24510</name>
</gene>
<dbReference type="Proteomes" id="UP000662314">
    <property type="component" value="Unassembled WGS sequence"/>
</dbReference>
<dbReference type="GO" id="GO:0016757">
    <property type="term" value="F:glycosyltransferase activity"/>
    <property type="evidence" value="ECO:0007669"/>
    <property type="project" value="TreeGrafter"/>
</dbReference>
<dbReference type="AlphaFoldDB" id="A0A8J7I8X9"/>
<evidence type="ECO:0000259" key="3">
    <source>
        <dbReference type="Pfam" id="PF13439"/>
    </source>
</evidence>
<dbReference type="PANTHER" id="PTHR46401">
    <property type="entry name" value="GLYCOSYLTRANSFERASE WBBK-RELATED"/>
    <property type="match status" value="1"/>
</dbReference>
<sequence length="393" mass="45338">MKIAYVTTYNTFNSSAWTKHNIGNYSSSYYILKTLIDQEISIDTIGNLKKNYSWLTKGKWSFYKHCYHQDYYRWAEPKVCKNYALQINKHLSKLDVDIVLCTEGFAPIAYLKCQQPLVLWVDTVLAALINFYPYLSNLCHETKRNIYVIEKLALNKCNSVIFTSEWAAQKAIDIYNIDANKVKVIPRGSNLELQPERTVEDIKYLIDKRGKDIYKLIFIGIDWQRKGGDIAIEVTKELKRRGFNVELKIIGDLPTNNRDIPSFIKTIGYINKSIFEEKQHFYNLLADSHFLILPTKADVTPNVLIEANAFGVPSITTNVGGIPSIIKDDVNGKTFPLDANIKDYCNYIANYLNDYQKYETLALSSFNEYVNRLNWSIGGKTAKQLFFKLIQSR</sequence>
<name>A0A8J7I8X9_9NOST</name>
<dbReference type="CDD" id="cd03801">
    <property type="entry name" value="GT4_PimA-like"/>
    <property type="match status" value="1"/>
</dbReference>
<keyword evidence="5" id="KW-1185">Reference proteome</keyword>
<organism evidence="4 5">
    <name type="scientific">Dendronalium phyllosphericum CENA369</name>
    <dbReference type="NCBI Taxonomy" id="1725256"/>
    <lineage>
        <taxon>Bacteria</taxon>
        <taxon>Bacillati</taxon>
        <taxon>Cyanobacteriota</taxon>
        <taxon>Cyanophyceae</taxon>
        <taxon>Nostocales</taxon>
        <taxon>Nostocaceae</taxon>
        <taxon>Dendronalium</taxon>
        <taxon>Dendronalium phyllosphericum</taxon>
    </lineage>
</organism>
<reference evidence="4 5" key="1">
    <citation type="journal article" date="2021" name="Int. J. Syst. Evol. Microbiol.">
        <title>Amazonocrinis nigriterrae gen. nov., sp. nov., Atlanticothrix silvestris gen. nov., sp. nov. and Dendronalium phyllosphericum gen. nov., sp. nov., nostocacean cyanobacteria from Brazilian environments.</title>
        <authorList>
            <person name="Alvarenga D.O."/>
            <person name="Andreote A.P.D."/>
            <person name="Branco L.H.Z."/>
            <person name="Delbaje E."/>
            <person name="Cruz R.B."/>
            <person name="Varani A.M."/>
            <person name="Fiore M.F."/>
        </authorList>
    </citation>
    <scope>NUCLEOTIDE SEQUENCE [LARGE SCALE GENOMIC DNA]</scope>
    <source>
        <strain evidence="4 5">CENA369</strain>
    </source>
</reference>
<evidence type="ECO:0000313" key="5">
    <source>
        <dbReference type="Proteomes" id="UP000662314"/>
    </source>
</evidence>
<dbReference type="InterPro" id="IPR001296">
    <property type="entry name" value="Glyco_trans_1"/>
</dbReference>
<dbReference type="EMBL" id="JAECZA010000224">
    <property type="protein sequence ID" value="MBH8576098.1"/>
    <property type="molecule type" value="Genomic_DNA"/>
</dbReference>